<feature type="non-terminal residue" evidence="13">
    <location>
        <position position="705"/>
    </location>
</feature>
<dbReference type="GO" id="GO:1990304">
    <property type="term" value="C:MUB1-RAD6-UBR2 ubiquitin ligase complex"/>
    <property type="evidence" value="ECO:0007669"/>
    <property type="project" value="TreeGrafter"/>
</dbReference>
<comment type="caution">
    <text evidence="13">The sequence shown here is derived from an EMBL/GenBank/DDBJ whole genome shotgun (WGS) entry which is preliminary data.</text>
</comment>
<dbReference type="GO" id="GO:0005737">
    <property type="term" value="C:cytoplasm"/>
    <property type="evidence" value="ECO:0007669"/>
    <property type="project" value="UniProtKB-SubCell"/>
</dbReference>
<keyword evidence="7" id="KW-0862">Zinc</keyword>
<evidence type="ECO:0000313" key="14">
    <source>
        <dbReference type="Proteomes" id="UP000258309"/>
    </source>
</evidence>
<dbReference type="GO" id="GO:0006511">
    <property type="term" value="P:ubiquitin-dependent protein catabolic process"/>
    <property type="evidence" value="ECO:0007669"/>
    <property type="project" value="TreeGrafter"/>
</dbReference>
<dbReference type="SUPFAM" id="SSF144232">
    <property type="entry name" value="HIT/MYND zinc finger-like"/>
    <property type="match status" value="1"/>
</dbReference>
<feature type="region of interest" description="Disordered" evidence="11">
    <location>
        <begin position="543"/>
        <end position="581"/>
    </location>
</feature>
<dbReference type="PANTHER" id="PTHR47442:SF1">
    <property type="entry name" value="MYND-TYPE ZINC FINGER PROTEIN MUB1"/>
    <property type="match status" value="1"/>
</dbReference>
<dbReference type="PROSITE" id="PS50865">
    <property type="entry name" value="ZF_MYND_2"/>
    <property type="match status" value="1"/>
</dbReference>
<dbReference type="InterPro" id="IPR002893">
    <property type="entry name" value="Znf_MYND"/>
</dbReference>
<feature type="compositionally biased region" description="Polar residues" evidence="11">
    <location>
        <begin position="324"/>
        <end position="334"/>
    </location>
</feature>
<dbReference type="GO" id="GO:0008270">
    <property type="term" value="F:zinc ion binding"/>
    <property type="evidence" value="ECO:0007669"/>
    <property type="project" value="UniProtKB-KW"/>
</dbReference>
<evidence type="ECO:0000256" key="3">
    <source>
        <dbReference type="ARBA" id="ARBA00019873"/>
    </source>
</evidence>
<keyword evidence="4" id="KW-0963">Cytoplasm</keyword>
<evidence type="ECO:0000256" key="10">
    <source>
        <dbReference type="PROSITE-ProRule" id="PRU00134"/>
    </source>
</evidence>
<evidence type="ECO:0000256" key="2">
    <source>
        <dbReference type="ARBA" id="ARBA00010655"/>
    </source>
</evidence>
<feature type="region of interest" description="Disordered" evidence="11">
    <location>
        <begin position="140"/>
        <end position="267"/>
    </location>
</feature>
<comment type="subcellular location">
    <subcellularLocation>
        <location evidence="1">Cytoplasm</location>
    </subcellularLocation>
</comment>
<dbReference type="OrthoDB" id="5594178at2759"/>
<keyword evidence="14" id="KW-1185">Reference proteome</keyword>
<comment type="function">
    <text evidence="8">Involved in determination of the onset of polarized growth and morphogenesis. Plays a role in the regulation of branching in hyphae and spore formation.</text>
</comment>
<dbReference type="GO" id="GO:0007163">
    <property type="term" value="P:establishment or maintenance of cell polarity"/>
    <property type="evidence" value="ECO:0007669"/>
    <property type="project" value="TreeGrafter"/>
</dbReference>
<organism evidence="13 14">
    <name type="scientific">Scytalidium lignicola</name>
    <name type="common">Hyphomycete</name>
    <dbReference type="NCBI Taxonomy" id="5539"/>
    <lineage>
        <taxon>Eukaryota</taxon>
        <taxon>Fungi</taxon>
        <taxon>Dikarya</taxon>
        <taxon>Ascomycota</taxon>
        <taxon>Pezizomycotina</taxon>
        <taxon>Leotiomycetes</taxon>
        <taxon>Leotiomycetes incertae sedis</taxon>
        <taxon>Scytalidium</taxon>
    </lineage>
</organism>
<name>A0A3E2HNJ8_SCYLI</name>
<reference evidence="13 14" key="1">
    <citation type="submission" date="2018-05" db="EMBL/GenBank/DDBJ databases">
        <title>Draft genome sequence of Scytalidium lignicola DSM 105466, a ubiquitous saprotrophic fungus.</title>
        <authorList>
            <person name="Buettner E."/>
            <person name="Gebauer A.M."/>
            <person name="Hofrichter M."/>
            <person name="Liers C."/>
            <person name="Kellner H."/>
        </authorList>
    </citation>
    <scope>NUCLEOTIDE SEQUENCE [LARGE SCALE GENOMIC DNA]</scope>
    <source>
        <strain evidence="13 14">DSM 105466</strain>
    </source>
</reference>
<feature type="compositionally biased region" description="Basic and acidic residues" evidence="11">
    <location>
        <begin position="140"/>
        <end position="156"/>
    </location>
</feature>
<feature type="domain" description="MYND-type" evidence="12">
    <location>
        <begin position="635"/>
        <end position="676"/>
    </location>
</feature>
<evidence type="ECO:0000256" key="9">
    <source>
        <dbReference type="ARBA" id="ARBA00031540"/>
    </source>
</evidence>
<protein>
    <recommendedName>
        <fullName evidence="3">MYND-type zinc finger protein samB</fullName>
    </recommendedName>
    <alternativeName>
        <fullName evidence="9">Suppressor of anucleate metulae protein B</fullName>
    </alternativeName>
</protein>
<evidence type="ECO:0000256" key="6">
    <source>
        <dbReference type="ARBA" id="ARBA00022771"/>
    </source>
</evidence>
<accession>A0A3E2HNJ8</accession>
<dbReference type="PANTHER" id="PTHR47442">
    <property type="entry name" value="MYND-TYPE ZINC FINGER PROTEIN MUB1"/>
    <property type="match status" value="1"/>
</dbReference>
<dbReference type="OMA" id="QDMQYWA"/>
<feature type="compositionally biased region" description="Low complexity" evidence="11">
    <location>
        <begin position="553"/>
        <end position="563"/>
    </location>
</feature>
<sequence>MREVNFSIPNVNKASVGITTALYDRRALDCTSTLPLINSLNHLSYLTTSSARIRDILTVDGGIERLVCLLKAGRSKDLMDMWKWNLAFQCVVNIGVRGSENVRTRVVEADMVPVIATILDNYIKVVDRCREKAEEAKAKALQERRLQDGLRSGDHRSAHKAAASFTNRPSRFDADYRASRRQAPPPSLDIAANYPHPSSSSLATASTTTSRMDAASTGLQFPLTSPPERTTFAPHRHHHNHHIHHHHHNHSSRSPEARPNNLMPQPRHHIQPLASAVPSMDTTDGFNLRPVRDVDRLPSMVSGFHTGATSLPESPTTPLPPVQMRSSAMTTRPTSIPGPSSSRARRRPSIRHQQSTAGDLEDTNVDSVASDESGGDPDIAGDHSAMQSDVGIRDVNIEEADSMLAAVETPLGLTTPTVSEAQDATGTFNITHRSPLESSMINDTPTPTGPTMGISPTPQTIANTPPAISMNSIPRYLLDRPTPANAQVLASMPRDEDVLMSLQLLAYVSKYCNLRSYFQHSHLVPKLKIGDELRLLDKYYDTSSTSHSRHNHSSVSSTSSEASACHQEEEEEDDNNNNDEQEEEYLLPDDFNIFPLVEKFTVRHHSSDMQYWAGVVMRNLCRKDDSRGGIRQCAYYQCGKWEEYTRQFAKCRRCRRTKYCSKECQKSAWVFHRHWCVAATQQNDQALQEGMPQHHVGSSSIGTAV</sequence>
<evidence type="ECO:0000256" key="1">
    <source>
        <dbReference type="ARBA" id="ARBA00004496"/>
    </source>
</evidence>
<dbReference type="EMBL" id="NCSJ02000014">
    <property type="protein sequence ID" value="RFU34965.1"/>
    <property type="molecule type" value="Genomic_DNA"/>
</dbReference>
<dbReference type="Gene3D" id="6.10.140.2220">
    <property type="match status" value="1"/>
</dbReference>
<feature type="non-terminal residue" evidence="13">
    <location>
        <position position="1"/>
    </location>
</feature>
<keyword evidence="5" id="KW-0479">Metal-binding</keyword>
<keyword evidence="6 10" id="KW-0863">Zinc-finger</keyword>
<proteinExistence type="inferred from homology"/>
<evidence type="ECO:0000256" key="4">
    <source>
        <dbReference type="ARBA" id="ARBA00022490"/>
    </source>
</evidence>
<dbReference type="AlphaFoldDB" id="A0A3E2HNJ8"/>
<dbReference type="InterPro" id="IPR051664">
    <property type="entry name" value="MYND-type_zinc_finger"/>
</dbReference>
<evidence type="ECO:0000256" key="8">
    <source>
        <dbReference type="ARBA" id="ARBA00025097"/>
    </source>
</evidence>
<feature type="region of interest" description="Disordered" evidence="11">
    <location>
        <begin position="303"/>
        <end position="384"/>
    </location>
</feature>
<evidence type="ECO:0000256" key="5">
    <source>
        <dbReference type="ARBA" id="ARBA00022723"/>
    </source>
</evidence>
<evidence type="ECO:0000256" key="11">
    <source>
        <dbReference type="SAM" id="MobiDB-lite"/>
    </source>
</evidence>
<gene>
    <name evidence="13" type="ORF">B7463_g1401</name>
</gene>
<feature type="compositionally biased region" description="Basic residues" evidence="11">
    <location>
        <begin position="234"/>
        <end position="251"/>
    </location>
</feature>
<comment type="similarity">
    <text evidence="2">Belongs to the MUB1/samB family.</text>
</comment>
<evidence type="ECO:0000259" key="12">
    <source>
        <dbReference type="PROSITE" id="PS50865"/>
    </source>
</evidence>
<feature type="compositionally biased region" description="Low complexity" evidence="11">
    <location>
        <begin position="198"/>
        <end position="210"/>
    </location>
</feature>
<evidence type="ECO:0000256" key="7">
    <source>
        <dbReference type="ARBA" id="ARBA00022833"/>
    </source>
</evidence>
<dbReference type="Pfam" id="PF01753">
    <property type="entry name" value="zf-MYND"/>
    <property type="match status" value="1"/>
</dbReference>
<dbReference type="Proteomes" id="UP000258309">
    <property type="component" value="Unassembled WGS sequence"/>
</dbReference>
<dbReference type="FunFam" id="6.10.140.2220:FF:000003">
    <property type="entry name" value="MYND-type zinc finger protein"/>
    <property type="match status" value="1"/>
</dbReference>
<evidence type="ECO:0000313" key="13">
    <source>
        <dbReference type="EMBL" id="RFU34965.1"/>
    </source>
</evidence>
<feature type="compositionally biased region" description="Acidic residues" evidence="11">
    <location>
        <begin position="568"/>
        <end position="581"/>
    </location>
</feature>